<evidence type="ECO:0000313" key="3">
    <source>
        <dbReference type="Proteomes" id="UP001147747"/>
    </source>
</evidence>
<reference evidence="2" key="1">
    <citation type="submission" date="2022-12" db="EMBL/GenBank/DDBJ databases">
        <authorList>
            <person name="Petersen C."/>
        </authorList>
    </citation>
    <scope>NUCLEOTIDE SEQUENCE</scope>
    <source>
        <strain evidence="2">IBT 29677</strain>
    </source>
</reference>
<sequence length="108" mass="12205">MAGMDITNDVRVGQGMKEGQLSEFKLDQTLECDSPIGVGRNPEKNPPSEANMHLNDERDGLQLHRDEQQSRLLLLDRDLELSRQRLISILNDWSQYSRGELTGLAGLE</sequence>
<dbReference type="RefSeq" id="XP_056483554.1">
    <property type="nucleotide sequence ID" value="XM_056632934.1"/>
</dbReference>
<accession>A0A9W9VMA9</accession>
<organism evidence="2 3">
    <name type="scientific">Penicillium cosmopolitanum</name>
    <dbReference type="NCBI Taxonomy" id="1131564"/>
    <lineage>
        <taxon>Eukaryota</taxon>
        <taxon>Fungi</taxon>
        <taxon>Dikarya</taxon>
        <taxon>Ascomycota</taxon>
        <taxon>Pezizomycotina</taxon>
        <taxon>Eurotiomycetes</taxon>
        <taxon>Eurotiomycetidae</taxon>
        <taxon>Eurotiales</taxon>
        <taxon>Aspergillaceae</taxon>
        <taxon>Penicillium</taxon>
    </lineage>
</organism>
<dbReference type="OrthoDB" id="4323916at2759"/>
<feature type="region of interest" description="Disordered" evidence="1">
    <location>
        <begin position="34"/>
        <end position="54"/>
    </location>
</feature>
<keyword evidence="3" id="KW-1185">Reference proteome</keyword>
<name>A0A9W9VMA9_9EURO</name>
<evidence type="ECO:0000256" key="1">
    <source>
        <dbReference type="SAM" id="MobiDB-lite"/>
    </source>
</evidence>
<proteinExistence type="predicted"/>
<comment type="caution">
    <text evidence="2">The sequence shown here is derived from an EMBL/GenBank/DDBJ whole genome shotgun (WGS) entry which is preliminary data.</text>
</comment>
<dbReference type="AlphaFoldDB" id="A0A9W9VMA9"/>
<dbReference type="EMBL" id="JAPZBU010000009">
    <property type="protein sequence ID" value="KAJ5385756.1"/>
    <property type="molecule type" value="Genomic_DNA"/>
</dbReference>
<protein>
    <submittedName>
        <fullName evidence="2">Uncharacterized protein</fullName>
    </submittedName>
</protein>
<reference evidence="2" key="2">
    <citation type="journal article" date="2023" name="IMA Fungus">
        <title>Comparative genomic study of the Penicillium genus elucidates a diverse pangenome and 15 lateral gene transfer events.</title>
        <authorList>
            <person name="Petersen C."/>
            <person name="Sorensen T."/>
            <person name="Nielsen M.R."/>
            <person name="Sondergaard T.E."/>
            <person name="Sorensen J.L."/>
            <person name="Fitzpatrick D.A."/>
            <person name="Frisvad J.C."/>
            <person name="Nielsen K.L."/>
        </authorList>
    </citation>
    <scope>NUCLEOTIDE SEQUENCE</scope>
    <source>
        <strain evidence="2">IBT 29677</strain>
    </source>
</reference>
<evidence type="ECO:0000313" key="2">
    <source>
        <dbReference type="EMBL" id="KAJ5385756.1"/>
    </source>
</evidence>
<gene>
    <name evidence="2" type="ORF">N7509_008297</name>
</gene>
<dbReference type="Proteomes" id="UP001147747">
    <property type="component" value="Unassembled WGS sequence"/>
</dbReference>
<dbReference type="GeneID" id="81371914"/>